<accession>A0ACB9BED0</accession>
<dbReference type="EMBL" id="CM042052">
    <property type="protein sequence ID" value="KAI3720308.1"/>
    <property type="molecule type" value="Genomic_DNA"/>
</dbReference>
<reference evidence="1 2" key="2">
    <citation type="journal article" date="2022" name="Mol. Ecol. Resour.">
        <title>The genomes of chicory, endive, great burdock and yacon provide insights into Asteraceae paleo-polyploidization history and plant inulin production.</title>
        <authorList>
            <person name="Fan W."/>
            <person name="Wang S."/>
            <person name="Wang H."/>
            <person name="Wang A."/>
            <person name="Jiang F."/>
            <person name="Liu H."/>
            <person name="Zhao H."/>
            <person name="Xu D."/>
            <person name="Zhang Y."/>
        </authorList>
    </citation>
    <scope>NUCLEOTIDE SEQUENCE [LARGE SCALE GENOMIC DNA]</scope>
    <source>
        <strain evidence="2">cv. Niubang</strain>
    </source>
</reference>
<comment type="caution">
    <text evidence="1">The sequence shown here is derived from an EMBL/GenBank/DDBJ whole genome shotgun (WGS) entry which is preliminary data.</text>
</comment>
<proteinExistence type="predicted"/>
<name>A0ACB9BED0_ARCLA</name>
<reference evidence="2" key="1">
    <citation type="journal article" date="2022" name="Mol. Ecol. Resour.">
        <title>The genomes of chicory, endive, great burdock and yacon provide insights into Asteraceae palaeo-polyploidization history and plant inulin production.</title>
        <authorList>
            <person name="Fan W."/>
            <person name="Wang S."/>
            <person name="Wang H."/>
            <person name="Wang A."/>
            <person name="Jiang F."/>
            <person name="Liu H."/>
            <person name="Zhao H."/>
            <person name="Xu D."/>
            <person name="Zhang Y."/>
        </authorList>
    </citation>
    <scope>NUCLEOTIDE SEQUENCE [LARGE SCALE GENOMIC DNA]</scope>
    <source>
        <strain evidence="2">cv. Niubang</strain>
    </source>
</reference>
<evidence type="ECO:0000313" key="1">
    <source>
        <dbReference type="EMBL" id="KAI3720308.1"/>
    </source>
</evidence>
<gene>
    <name evidence="1" type="ORF">L6452_21224</name>
</gene>
<organism evidence="1 2">
    <name type="scientific">Arctium lappa</name>
    <name type="common">Greater burdock</name>
    <name type="synonym">Lappa major</name>
    <dbReference type="NCBI Taxonomy" id="4217"/>
    <lineage>
        <taxon>Eukaryota</taxon>
        <taxon>Viridiplantae</taxon>
        <taxon>Streptophyta</taxon>
        <taxon>Embryophyta</taxon>
        <taxon>Tracheophyta</taxon>
        <taxon>Spermatophyta</taxon>
        <taxon>Magnoliopsida</taxon>
        <taxon>eudicotyledons</taxon>
        <taxon>Gunneridae</taxon>
        <taxon>Pentapetalae</taxon>
        <taxon>asterids</taxon>
        <taxon>campanulids</taxon>
        <taxon>Asterales</taxon>
        <taxon>Asteraceae</taxon>
        <taxon>Carduoideae</taxon>
        <taxon>Cardueae</taxon>
        <taxon>Arctiinae</taxon>
        <taxon>Arctium</taxon>
    </lineage>
</organism>
<evidence type="ECO:0000313" key="2">
    <source>
        <dbReference type="Proteomes" id="UP001055879"/>
    </source>
</evidence>
<keyword evidence="2" id="KW-1185">Reference proteome</keyword>
<protein>
    <submittedName>
        <fullName evidence="1">Uncharacterized protein</fullName>
    </submittedName>
</protein>
<sequence>MKQNRNPELHIKSKLGHQKLGIFDLSFSLNLSRCENQWRIQQTHRRKQPQSSKTPHNHRLLIIRIHRIRIYQIRPPHHRLQFPPPPQTPQ</sequence>
<dbReference type="Proteomes" id="UP001055879">
    <property type="component" value="Linkage Group LG06"/>
</dbReference>